<dbReference type="Pfam" id="PF16220">
    <property type="entry name" value="DUF4880"/>
    <property type="match status" value="1"/>
</dbReference>
<dbReference type="Proteomes" id="UP001184614">
    <property type="component" value="Unassembled WGS sequence"/>
</dbReference>
<sequence>MDRSVGQKDDKEQIEAEAAEWVIRLGGKPLSPHEQKSFEVWCSRSKSHTRAFEFARQTWSDLAGLRHTPDLLNADIAPSKQQKRPYQPVRVPIIKQRSGFWQRSVMAAICLIVAATALSFWYGNPVTLIASDYYTTPGEQSTVNLSDGSVVELSTNSAIALHFSDQERRVTLIKGAAYFTVAPMGSGEKRPFVVEGVNGTATALGTQFAMERLSDTVEVTVAEHEVRVELSDAAGDMKQVVLSPGQSVRYSRATGLGQVSLQNVEQATAWRRGRLVFDQVTLAEVVAELNRYRRGRIVISDSTLANRRVSGVFQINDLDNALSTISSELGLRSTSVPHLVTVLY</sequence>
<keyword evidence="1" id="KW-1133">Transmembrane helix</keyword>
<evidence type="ECO:0000259" key="3">
    <source>
        <dbReference type="Pfam" id="PF16220"/>
    </source>
</evidence>
<dbReference type="InterPro" id="IPR006860">
    <property type="entry name" value="FecR"/>
</dbReference>
<dbReference type="RefSeq" id="WP_310014634.1">
    <property type="nucleotide sequence ID" value="NZ_JAVDQT010000006.1"/>
</dbReference>
<dbReference type="PIRSF" id="PIRSF018266">
    <property type="entry name" value="FecR"/>
    <property type="match status" value="1"/>
</dbReference>
<evidence type="ECO:0000256" key="1">
    <source>
        <dbReference type="SAM" id="Phobius"/>
    </source>
</evidence>
<dbReference type="EMBL" id="JAVDQT010000006">
    <property type="protein sequence ID" value="MDR6433655.1"/>
    <property type="molecule type" value="Genomic_DNA"/>
</dbReference>
<feature type="transmembrane region" description="Helical" evidence="1">
    <location>
        <begin position="105"/>
        <end position="123"/>
    </location>
</feature>
<feature type="domain" description="FecR protein" evidence="2">
    <location>
        <begin position="132"/>
        <end position="226"/>
    </location>
</feature>
<feature type="domain" description="Protein FecR C-terminal" evidence="4">
    <location>
        <begin position="274"/>
        <end position="331"/>
    </location>
</feature>
<dbReference type="InterPro" id="IPR032623">
    <property type="entry name" value="FecR_N"/>
</dbReference>
<proteinExistence type="predicted"/>
<evidence type="ECO:0000313" key="6">
    <source>
        <dbReference type="Proteomes" id="UP001184614"/>
    </source>
</evidence>
<feature type="domain" description="FecR N-terminal" evidence="3">
    <location>
        <begin position="17"/>
        <end position="57"/>
    </location>
</feature>
<dbReference type="Gene3D" id="2.60.120.1440">
    <property type="match status" value="1"/>
</dbReference>
<evidence type="ECO:0000259" key="4">
    <source>
        <dbReference type="Pfam" id="PF16344"/>
    </source>
</evidence>
<dbReference type="PANTHER" id="PTHR30273">
    <property type="entry name" value="PERIPLASMIC SIGNAL SENSOR AND SIGMA FACTOR ACTIVATOR FECR-RELATED"/>
    <property type="match status" value="1"/>
</dbReference>
<gene>
    <name evidence="5" type="ORF">J2782_003401</name>
</gene>
<dbReference type="Pfam" id="PF04773">
    <property type="entry name" value="FecR"/>
    <property type="match status" value="1"/>
</dbReference>
<keyword evidence="1 5" id="KW-0812">Transmembrane</keyword>
<accession>A0ABU1MCY4</accession>
<evidence type="ECO:0000313" key="5">
    <source>
        <dbReference type="EMBL" id="MDR6433655.1"/>
    </source>
</evidence>
<evidence type="ECO:0000259" key="2">
    <source>
        <dbReference type="Pfam" id="PF04773"/>
    </source>
</evidence>
<name>A0ABU1MCY4_9HYPH</name>
<organism evidence="5 6">
    <name type="scientific">Brucella pseudogrignonensis</name>
    <dbReference type="NCBI Taxonomy" id="419475"/>
    <lineage>
        <taxon>Bacteria</taxon>
        <taxon>Pseudomonadati</taxon>
        <taxon>Pseudomonadota</taxon>
        <taxon>Alphaproteobacteria</taxon>
        <taxon>Hyphomicrobiales</taxon>
        <taxon>Brucellaceae</taxon>
        <taxon>Brucella/Ochrobactrum group</taxon>
        <taxon>Brucella</taxon>
    </lineage>
</organism>
<keyword evidence="6" id="KW-1185">Reference proteome</keyword>
<dbReference type="InterPro" id="IPR012373">
    <property type="entry name" value="Ferrdict_sens_TM"/>
</dbReference>
<dbReference type="Gene3D" id="3.55.50.30">
    <property type="match status" value="1"/>
</dbReference>
<dbReference type="InterPro" id="IPR032508">
    <property type="entry name" value="FecR_C"/>
</dbReference>
<dbReference type="Pfam" id="PF16344">
    <property type="entry name" value="FecR_C"/>
    <property type="match status" value="1"/>
</dbReference>
<keyword evidence="1" id="KW-0472">Membrane</keyword>
<comment type="caution">
    <text evidence="5">The sequence shown here is derived from an EMBL/GenBank/DDBJ whole genome shotgun (WGS) entry which is preliminary data.</text>
</comment>
<reference evidence="5 6" key="1">
    <citation type="submission" date="2023-07" db="EMBL/GenBank/DDBJ databases">
        <title>Sorghum-associated microbial communities from plants grown in Nebraska, USA.</title>
        <authorList>
            <person name="Schachtman D."/>
        </authorList>
    </citation>
    <scope>NUCLEOTIDE SEQUENCE [LARGE SCALE GENOMIC DNA]</scope>
    <source>
        <strain evidence="5 6">DS1730</strain>
    </source>
</reference>
<dbReference type="PANTHER" id="PTHR30273:SF2">
    <property type="entry name" value="PROTEIN FECR"/>
    <property type="match status" value="1"/>
</dbReference>
<protein>
    <submittedName>
        <fullName evidence="5">Transmembrane sensor</fullName>
    </submittedName>
</protein>